<evidence type="ECO:0000313" key="2">
    <source>
        <dbReference type="Proteomes" id="UP000003160"/>
    </source>
</evidence>
<proteinExistence type="predicted"/>
<comment type="caution">
    <text evidence="1">The sequence shown here is derived from an EMBL/GenBank/DDBJ whole genome shotgun (WGS) entry which is preliminary data.</text>
</comment>
<accession>D1Q0B0</accession>
<dbReference type="EMBL" id="ACKS01000108">
    <property type="protein sequence ID" value="EFA42895.1"/>
    <property type="molecule type" value="Genomic_DNA"/>
</dbReference>
<evidence type="ECO:0000313" key="1">
    <source>
        <dbReference type="EMBL" id="EFA42895.1"/>
    </source>
</evidence>
<protein>
    <submittedName>
        <fullName evidence="1">Uncharacterized protein</fullName>
    </submittedName>
</protein>
<dbReference type="AlphaFoldDB" id="D1Q0B0"/>
<gene>
    <name evidence="1" type="ORF">HMPREF0645_2645</name>
</gene>
<sequence length="45" mass="4819">MDQDILALKYAENVGNVLKAVAISMDDIAALNTKQLAKTTKVELG</sequence>
<dbReference type="HOGENOM" id="CLU_3203424_0_0_10"/>
<organism evidence="1 2">
    <name type="scientific">Hallella bergensis DSM 17361</name>
    <dbReference type="NCBI Taxonomy" id="585502"/>
    <lineage>
        <taxon>Bacteria</taxon>
        <taxon>Pseudomonadati</taxon>
        <taxon>Bacteroidota</taxon>
        <taxon>Bacteroidia</taxon>
        <taxon>Bacteroidales</taxon>
        <taxon>Prevotellaceae</taxon>
        <taxon>Hallella</taxon>
    </lineage>
</organism>
<dbReference type="RefSeq" id="WP_007175040.1">
    <property type="nucleotide sequence ID" value="NZ_GG704783.1"/>
</dbReference>
<reference evidence="1 2" key="1">
    <citation type="submission" date="2009-10" db="EMBL/GenBank/DDBJ databases">
        <authorList>
            <person name="Qin X."/>
            <person name="Bachman B."/>
            <person name="Battles P."/>
            <person name="Bell A."/>
            <person name="Bess C."/>
            <person name="Bickham C."/>
            <person name="Chaboub L."/>
            <person name="Chen D."/>
            <person name="Coyle M."/>
            <person name="Deiros D.R."/>
            <person name="Dinh H."/>
            <person name="Forbes L."/>
            <person name="Fowler G."/>
            <person name="Francisco L."/>
            <person name="Fu Q."/>
            <person name="Gubbala S."/>
            <person name="Hale W."/>
            <person name="Han Y."/>
            <person name="Hemphill L."/>
            <person name="Highlander S.K."/>
            <person name="Hirani K."/>
            <person name="Hogues M."/>
            <person name="Jackson L."/>
            <person name="Jakkamsetti A."/>
            <person name="Javaid M."/>
            <person name="Jiang H."/>
            <person name="Korchina V."/>
            <person name="Kovar C."/>
            <person name="Lara F."/>
            <person name="Lee S."/>
            <person name="Mata R."/>
            <person name="Mathew T."/>
            <person name="Moen C."/>
            <person name="Morales K."/>
            <person name="Munidasa M."/>
            <person name="Nazareth L."/>
            <person name="Ngo R."/>
            <person name="Nguyen L."/>
            <person name="Okwuonu G."/>
            <person name="Ongeri F."/>
            <person name="Patil S."/>
            <person name="Petrosino J."/>
            <person name="Pham C."/>
            <person name="Pham P."/>
            <person name="Pu L.-L."/>
            <person name="Puazo M."/>
            <person name="Raj R."/>
            <person name="Reid J."/>
            <person name="Rouhana J."/>
            <person name="Saada N."/>
            <person name="Shang Y."/>
            <person name="Simmons D."/>
            <person name="Thornton R."/>
            <person name="Warren J."/>
            <person name="Weissenberger G."/>
            <person name="Zhang J."/>
            <person name="Zhang L."/>
            <person name="Zhou C."/>
            <person name="Zhu D."/>
            <person name="Muzny D."/>
            <person name="Worley K."/>
            <person name="Gibbs R."/>
        </authorList>
    </citation>
    <scope>NUCLEOTIDE SEQUENCE [LARGE SCALE GENOMIC DNA]</scope>
    <source>
        <strain evidence="1 2">DSM 17361</strain>
    </source>
</reference>
<name>D1Q0B0_9BACT</name>
<dbReference type="Proteomes" id="UP000003160">
    <property type="component" value="Unassembled WGS sequence"/>
</dbReference>
<keyword evidence="2" id="KW-1185">Reference proteome</keyword>